<dbReference type="AlphaFoldDB" id="G9YAX1"/>
<gene>
    <name evidence="1" type="ORF">HMPREF0454_03748</name>
</gene>
<organism evidence="1 2">
    <name type="scientific">Hafnia alvei ATCC 51873</name>
    <dbReference type="NCBI Taxonomy" id="1002364"/>
    <lineage>
        <taxon>Bacteria</taxon>
        <taxon>Pseudomonadati</taxon>
        <taxon>Pseudomonadota</taxon>
        <taxon>Gammaproteobacteria</taxon>
        <taxon>Enterobacterales</taxon>
        <taxon>Hafniaceae</taxon>
        <taxon>Hafnia</taxon>
    </lineage>
</organism>
<accession>G9YAX1</accession>
<sequence>MTDAPMSNQELVDAAIELAGEFYCLMGYTHREGFKYYDSQHPQEQMVWKMACTAFLNLRGSDVEDALSDIEDESNA</sequence>
<evidence type="ECO:0000313" key="1">
    <source>
        <dbReference type="EMBL" id="EHM39700.1"/>
    </source>
</evidence>
<name>G9YAX1_HAFAL</name>
<dbReference type="HOGENOM" id="CLU_180883_0_0_6"/>
<comment type="caution">
    <text evidence="1">The sequence shown here is derived from an EMBL/GenBank/DDBJ whole genome shotgun (WGS) entry which is preliminary data.</text>
</comment>
<proteinExistence type="predicted"/>
<dbReference type="Proteomes" id="UP000005959">
    <property type="component" value="Unassembled WGS sequence"/>
</dbReference>
<dbReference type="PATRIC" id="fig|1002364.3.peg.3386"/>
<reference evidence="1 2" key="1">
    <citation type="submission" date="2011-08" db="EMBL/GenBank/DDBJ databases">
        <authorList>
            <person name="Weinstock G."/>
            <person name="Sodergren E."/>
            <person name="Clifton S."/>
            <person name="Fulton L."/>
            <person name="Fulton B."/>
            <person name="Courtney L."/>
            <person name="Fronick C."/>
            <person name="Harrison M."/>
            <person name="Strong C."/>
            <person name="Farmer C."/>
            <person name="Delahaunty K."/>
            <person name="Markovic C."/>
            <person name="Hall O."/>
            <person name="Minx P."/>
            <person name="Tomlinson C."/>
            <person name="Mitreva M."/>
            <person name="Hou S."/>
            <person name="Chen J."/>
            <person name="Wollam A."/>
            <person name="Pepin K.H."/>
            <person name="Johnson M."/>
            <person name="Bhonagiri V."/>
            <person name="Zhang X."/>
            <person name="Suruliraj S."/>
            <person name="Warren W."/>
            <person name="Chinwalla A."/>
            <person name="Mardis E.R."/>
            <person name="Wilson R.K."/>
        </authorList>
    </citation>
    <scope>NUCLEOTIDE SEQUENCE [LARGE SCALE GENOMIC DNA]</scope>
    <source>
        <strain evidence="1 2">ATCC 51873</strain>
    </source>
</reference>
<evidence type="ECO:0000313" key="2">
    <source>
        <dbReference type="Proteomes" id="UP000005959"/>
    </source>
</evidence>
<protein>
    <submittedName>
        <fullName evidence="1">Uncharacterized protein</fullName>
    </submittedName>
</protein>
<dbReference type="EMBL" id="AGCI01000089">
    <property type="protein sequence ID" value="EHM39700.1"/>
    <property type="molecule type" value="Genomic_DNA"/>
</dbReference>
<dbReference type="RefSeq" id="WP_004095222.1">
    <property type="nucleotide sequence ID" value="NZ_JH417545.1"/>
</dbReference>